<accession>A0A4Q9MAI2</accession>
<dbReference type="Proteomes" id="UP000292957">
    <property type="component" value="Unassembled WGS sequence"/>
</dbReference>
<dbReference type="EMBL" id="ML143504">
    <property type="protein sequence ID" value="TBU23477.1"/>
    <property type="molecule type" value="Genomic_DNA"/>
</dbReference>
<protein>
    <submittedName>
        <fullName evidence="1">Uncharacterized protein</fullName>
    </submittedName>
</protein>
<dbReference type="AlphaFoldDB" id="A0A4Q9MAI2"/>
<organism evidence="1">
    <name type="scientific">Dichomitus squalens</name>
    <dbReference type="NCBI Taxonomy" id="114155"/>
    <lineage>
        <taxon>Eukaryota</taxon>
        <taxon>Fungi</taxon>
        <taxon>Dikarya</taxon>
        <taxon>Basidiomycota</taxon>
        <taxon>Agaricomycotina</taxon>
        <taxon>Agaricomycetes</taxon>
        <taxon>Polyporales</taxon>
        <taxon>Polyporaceae</taxon>
        <taxon>Dichomitus</taxon>
    </lineage>
</organism>
<proteinExistence type="predicted"/>
<gene>
    <name evidence="1" type="ORF">BD311DRAFT_74218</name>
</gene>
<sequence length="96" mass="10501">MTTVNRFRPPASASSLPHLHLRMLLQVISQSSVVMFSWFLALISPWKLGHAALLSPVSSCACLLVDQARTNHSPRLLPHSVSVAILTSLQGLSDMR</sequence>
<evidence type="ECO:0000313" key="1">
    <source>
        <dbReference type="EMBL" id="TBU23477.1"/>
    </source>
</evidence>
<name>A0A4Q9MAI2_9APHY</name>
<reference evidence="1" key="1">
    <citation type="submission" date="2019-01" db="EMBL/GenBank/DDBJ databases">
        <title>Draft genome sequences of three monokaryotic isolates of the white-rot basidiomycete fungus Dichomitus squalens.</title>
        <authorList>
            <consortium name="DOE Joint Genome Institute"/>
            <person name="Lopez S.C."/>
            <person name="Andreopoulos B."/>
            <person name="Pangilinan J."/>
            <person name="Lipzen A."/>
            <person name="Riley R."/>
            <person name="Ahrendt S."/>
            <person name="Ng V."/>
            <person name="Barry K."/>
            <person name="Daum C."/>
            <person name="Grigoriev I.V."/>
            <person name="Hilden K.S."/>
            <person name="Makela M.R."/>
            <person name="de Vries R.P."/>
        </authorList>
    </citation>
    <scope>NUCLEOTIDE SEQUENCE [LARGE SCALE GENOMIC DNA]</scope>
    <source>
        <strain evidence="1">OM18370.1</strain>
    </source>
</reference>